<sequence>MEMTDGQYTARASLQINGQLVVRTVWRTRTIFVRSDPLAQTFSFIQNRVISAVGLQFAQRDPNIPATVQIRGVATGLPNDTVLAEKVIAPS</sequence>
<dbReference type="AlphaFoldDB" id="A0A5K7ZHT2"/>
<organism evidence="1 2">
    <name type="scientific">Desulfosarcina ovata subsp. sediminis</name>
    <dbReference type="NCBI Taxonomy" id="885957"/>
    <lineage>
        <taxon>Bacteria</taxon>
        <taxon>Pseudomonadati</taxon>
        <taxon>Thermodesulfobacteriota</taxon>
        <taxon>Desulfobacteria</taxon>
        <taxon>Desulfobacterales</taxon>
        <taxon>Desulfosarcinaceae</taxon>
        <taxon>Desulfosarcina</taxon>
    </lineage>
</organism>
<proteinExistence type="predicted"/>
<evidence type="ECO:0000313" key="1">
    <source>
        <dbReference type="EMBL" id="BBO80421.1"/>
    </source>
</evidence>
<gene>
    <name evidence="1" type="ORF">DSCO28_09870</name>
</gene>
<reference evidence="1 2" key="1">
    <citation type="submission" date="2019-11" db="EMBL/GenBank/DDBJ databases">
        <title>Comparative genomics of hydrocarbon-degrading Desulfosarcina strains.</title>
        <authorList>
            <person name="Watanabe M."/>
            <person name="Kojima H."/>
            <person name="Fukui M."/>
        </authorList>
    </citation>
    <scope>NUCLEOTIDE SEQUENCE [LARGE SCALE GENOMIC DNA]</scope>
    <source>
        <strain evidence="1 2">28bB2T</strain>
    </source>
</reference>
<evidence type="ECO:0000313" key="2">
    <source>
        <dbReference type="Proteomes" id="UP000425960"/>
    </source>
</evidence>
<dbReference type="KEGG" id="dov:DSCO28_09870"/>
<name>A0A5K7ZHT2_9BACT</name>
<dbReference type="Proteomes" id="UP000425960">
    <property type="component" value="Chromosome"/>
</dbReference>
<protein>
    <submittedName>
        <fullName evidence="1">Uncharacterized protein</fullName>
    </submittedName>
</protein>
<accession>A0A5K7ZHT2</accession>
<dbReference type="EMBL" id="AP021876">
    <property type="protein sequence ID" value="BBO80421.1"/>
    <property type="molecule type" value="Genomic_DNA"/>
</dbReference>
<dbReference type="RefSeq" id="WP_197910410.1">
    <property type="nucleotide sequence ID" value="NZ_AP021876.1"/>
</dbReference>